<reference evidence="3 4" key="1">
    <citation type="submission" date="2020-07" db="EMBL/GenBank/DDBJ databases">
        <title>Stappia sp., F7233, whole genome shotgun sequencing project.</title>
        <authorList>
            <person name="Jiang S."/>
            <person name="Liu Z.W."/>
            <person name="Du Z.J."/>
        </authorList>
    </citation>
    <scope>NUCLEOTIDE SEQUENCE [LARGE SCALE GENOMIC DNA]</scope>
    <source>
        <strain evidence="3 4">F7233</strain>
    </source>
</reference>
<dbReference type="Proteomes" id="UP000541109">
    <property type="component" value="Unassembled WGS sequence"/>
</dbReference>
<dbReference type="SMART" id="SM00852">
    <property type="entry name" value="MoCF_biosynth"/>
    <property type="match status" value="1"/>
</dbReference>
<dbReference type="InterPro" id="IPR036425">
    <property type="entry name" value="MoaB/Mog-like_dom_sf"/>
</dbReference>
<keyword evidence="3" id="KW-0808">Transferase</keyword>
<dbReference type="CDD" id="cd04182">
    <property type="entry name" value="GT_2_like_f"/>
    <property type="match status" value="1"/>
</dbReference>
<evidence type="ECO:0000313" key="4">
    <source>
        <dbReference type="Proteomes" id="UP000541109"/>
    </source>
</evidence>
<dbReference type="GO" id="GO:0016779">
    <property type="term" value="F:nucleotidyltransferase activity"/>
    <property type="evidence" value="ECO:0007669"/>
    <property type="project" value="UniProtKB-ARBA"/>
</dbReference>
<protein>
    <submittedName>
        <fullName evidence="3">NTP transferase domain-containing protein</fullName>
    </submittedName>
</protein>
<dbReference type="InterPro" id="IPR029044">
    <property type="entry name" value="Nucleotide-diphossugar_trans"/>
</dbReference>
<dbReference type="PIRSF" id="PIRSF036626">
    <property type="entry name" value="MPTBd_MobAlike"/>
    <property type="match status" value="1"/>
</dbReference>
<dbReference type="PANTHER" id="PTHR43777:SF1">
    <property type="entry name" value="MOLYBDENUM COFACTOR CYTIDYLYLTRANSFERASE"/>
    <property type="match status" value="1"/>
</dbReference>
<evidence type="ECO:0000313" key="3">
    <source>
        <dbReference type="EMBL" id="MBA5776974.1"/>
    </source>
</evidence>
<dbReference type="EMBL" id="JACFXV010000044">
    <property type="protein sequence ID" value="MBA5776974.1"/>
    <property type="molecule type" value="Genomic_DNA"/>
</dbReference>
<dbReference type="RefSeq" id="WP_182163927.1">
    <property type="nucleotide sequence ID" value="NZ_JACFXV010000044.1"/>
</dbReference>
<evidence type="ECO:0000259" key="2">
    <source>
        <dbReference type="SMART" id="SM00852"/>
    </source>
</evidence>
<sequence>MRFGRTPVSEAEGALIAHSVRLPDGALKKGHSITAADVAKLTEAGISHVIAARLEAGDLHEDHAAERLARAADGGNLHREPAFTGRVNLFAREAGVLVVDKAGIDAANRIDPAITFATLPNYASVARGRMVATAKIIPFAVAESLIEEAETTILDAVCIHPFRPRRVGLVATELGHLKPSVMDKTRRITEERLAASGSSIFRELRVPHDEVAVASAFTRLHAEGAELIIAFGASAIVDIQDVVPAAVVAAGGRIVHFGMPVDPGNLMLLGEFGGVPVVGAPGCARSPKENGFDWVLDRLLADLSVAPEDITGFGVGGLLMEIGTRPQPREGKAKPIDTPANVAGILLAAGQSRRMGSGNKLLATIDGRPLVRIAAENALESGLSSVQVVTGHMQAEVEAALSGLGLATTHNPDFADGMAGSIRAGILALPEDADAALILLADMPGITGDVINRLIAAFDPTEGRTIVVPTMSGKRGNPVLWDRRYFPDLLRLEGDTGARHLIARHADQVAEVEIGEAARLDLDTPEALAGAGGTLP</sequence>
<dbReference type="Gene3D" id="3.90.550.10">
    <property type="entry name" value="Spore Coat Polysaccharide Biosynthesis Protein SpsA, Chain A"/>
    <property type="match status" value="1"/>
</dbReference>
<feature type="domain" description="MoaB/Mog" evidence="2">
    <location>
        <begin position="168"/>
        <end position="301"/>
    </location>
</feature>
<dbReference type="CDD" id="cd03522">
    <property type="entry name" value="MoeA_like"/>
    <property type="match status" value="1"/>
</dbReference>
<keyword evidence="1" id="KW-0460">Magnesium</keyword>
<dbReference type="PANTHER" id="PTHR43777">
    <property type="entry name" value="MOLYBDENUM COFACTOR CYTIDYLYLTRANSFERASE"/>
    <property type="match status" value="1"/>
</dbReference>
<gene>
    <name evidence="3" type="ORF">H2509_07495</name>
</gene>
<dbReference type="InterPro" id="IPR025877">
    <property type="entry name" value="MobA-like_NTP_Trfase"/>
</dbReference>
<dbReference type="Gene3D" id="3.40.980.10">
    <property type="entry name" value="MoaB/Mog-like domain"/>
    <property type="match status" value="1"/>
</dbReference>
<keyword evidence="4" id="KW-1185">Reference proteome</keyword>
<dbReference type="SUPFAM" id="SSF53218">
    <property type="entry name" value="Molybdenum cofactor biosynthesis proteins"/>
    <property type="match status" value="1"/>
</dbReference>
<dbReference type="AlphaFoldDB" id="A0A839ADE0"/>
<evidence type="ECO:0000256" key="1">
    <source>
        <dbReference type="ARBA" id="ARBA00022842"/>
    </source>
</evidence>
<accession>A0A839ADE0</accession>
<name>A0A839ADE0_9HYPH</name>
<dbReference type="InterPro" id="IPR012184">
    <property type="entry name" value="Bifunc_Mopterin-bd"/>
</dbReference>
<organism evidence="3 4">
    <name type="scientific">Stappia albiluteola</name>
    <dbReference type="NCBI Taxonomy" id="2758565"/>
    <lineage>
        <taxon>Bacteria</taxon>
        <taxon>Pseudomonadati</taxon>
        <taxon>Pseudomonadota</taxon>
        <taxon>Alphaproteobacteria</taxon>
        <taxon>Hyphomicrobiales</taxon>
        <taxon>Stappiaceae</taxon>
        <taxon>Stappia</taxon>
    </lineage>
</organism>
<dbReference type="InterPro" id="IPR001453">
    <property type="entry name" value="MoaB/Mog_dom"/>
</dbReference>
<comment type="caution">
    <text evidence="3">The sequence shown here is derived from an EMBL/GenBank/DDBJ whole genome shotgun (WGS) entry which is preliminary data.</text>
</comment>
<dbReference type="SUPFAM" id="SSF53448">
    <property type="entry name" value="Nucleotide-diphospho-sugar transferases"/>
    <property type="match status" value="1"/>
</dbReference>
<proteinExistence type="predicted"/>
<dbReference type="Pfam" id="PF12804">
    <property type="entry name" value="NTP_transf_3"/>
    <property type="match status" value="1"/>
</dbReference>